<reference evidence="1 2" key="1">
    <citation type="submission" date="2019-01" db="EMBL/GenBank/DDBJ databases">
        <title>Genome sequencing of the rare red list fungi Fomitopsis rosea.</title>
        <authorList>
            <person name="Buettner E."/>
            <person name="Kellner H."/>
        </authorList>
    </citation>
    <scope>NUCLEOTIDE SEQUENCE [LARGE SCALE GENOMIC DNA]</scope>
    <source>
        <strain evidence="1 2">DSM 105464</strain>
    </source>
</reference>
<dbReference type="AlphaFoldDB" id="A0A4Y9YHA2"/>
<comment type="caution">
    <text evidence="1">The sequence shown here is derived from an EMBL/GenBank/DDBJ whole genome shotgun (WGS) entry which is preliminary data.</text>
</comment>
<accession>A0A4Y9YHA2</accession>
<evidence type="ECO:0000313" key="2">
    <source>
        <dbReference type="Proteomes" id="UP000298390"/>
    </source>
</evidence>
<gene>
    <name evidence="1" type="ORF">EVJ58_g4321</name>
</gene>
<proteinExistence type="predicted"/>
<protein>
    <submittedName>
        <fullName evidence="1">Uncharacterized protein</fullName>
    </submittedName>
</protein>
<sequence>MEQLQRQHHLVHVAHDGTGNASVLVSVNLSVAFAVYMGTSSVDNTYLVDIDPAPTAHVLADSSEAY</sequence>
<evidence type="ECO:0000313" key="1">
    <source>
        <dbReference type="EMBL" id="TFY61735.1"/>
    </source>
</evidence>
<dbReference type="Proteomes" id="UP000298390">
    <property type="component" value="Unassembled WGS sequence"/>
</dbReference>
<dbReference type="EMBL" id="SEKV01000195">
    <property type="protein sequence ID" value="TFY61735.1"/>
    <property type="molecule type" value="Genomic_DNA"/>
</dbReference>
<organism evidence="1 2">
    <name type="scientific">Rhodofomes roseus</name>
    <dbReference type="NCBI Taxonomy" id="34475"/>
    <lineage>
        <taxon>Eukaryota</taxon>
        <taxon>Fungi</taxon>
        <taxon>Dikarya</taxon>
        <taxon>Basidiomycota</taxon>
        <taxon>Agaricomycotina</taxon>
        <taxon>Agaricomycetes</taxon>
        <taxon>Polyporales</taxon>
        <taxon>Rhodofomes</taxon>
    </lineage>
</organism>
<name>A0A4Y9YHA2_9APHY</name>